<feature type="signal peptide" evidence="1">
    <location>
        <begin position="1"/>
        <end position="21"/>
    </location>
</feature>
<dbReference type="KEGG" id="sua:Saut_1863"/>
<keyword evidence="1" id="KW-0732">Signal</keyword>
<dbReference type="SUPFAM" id="SSF56935">
    <property type="entry name" value="Porins"/>
    <property type="match status" value="1"/>
</dbReference>
<dbReference type="eggNOG" id="COG3203">
    <property type="taxonomic scope" value="Bacteria"/>
</dbReference>
<dbReference type="Proteomes" id="UP000007803">
    <property type="component" value="Chromosome"/>
</dbReference>
<name>E0UQN5_SULAO</name>
<keyword evidence="3" id="KW-1185">Reference proteome</keyword>
<accession>E0UQN5</accession>
<feature type="chain" id="PRO_5003141433" description="Porin" evidence="1">
    <location>
        <begin position="22"/>
        <end position="401"/>
    </location>
</feature>
<proteinExistence type="predicted"/>
<dbReference type="STRING" id="563040.Saut_1863"/>
<evidence type="ECO:0000313" key="2">
    <source>
        <dbReference type="EMBL" id="ADN09907.1"/>
    </source>
</evidence>
<reference evidence="3" key="1">
    <citation type="journal article" date="2010" name="Stand. Genomic Sci.">
        <title>Complete genome sequence of Sulfurimonas autotrophica type strain (OK10).</title>
        <authorList>
            <person name="Sikorski J."/>
            <person name="Munk C."/>
            <person name="Lapidus A."/>
            <person name="Djao O."/>
            <person name="Lucas S."/>
            <person name="Glavina Del Rio T."/>
            <person name="Nolan M."/>
            <person name="Tice H."/>
            <person name="Han C."/>
            <person name="Cheng J."/>
            <person name="Tapia R."/>
            <person name="Goodwin L."/>
            <person name="Pitluck S."/>
            <person name="Liolios K."/>
            <person name="Ivanova N."/>
            <person name="Mavromatis K."/>
            <person name="Mikhailova N."/>
            <person name="Pati A."/>
            <person name="Sims D."/>
            <person name="Meincke L."/>
            <person name="Brettin T."/>
            <person name="Detter J."/>
            <person name="Chen A."/>
            <person name="Palaniappan K."/>
            <person name="Land M."/>
            <person name="Hauser L."/>
            <person name="Chang Y."/>
            <person name="Jeffries C."/>
            <person name="Rohde M."/>
            <person name="Lang E."/>
            <person name="Spring S."/>
            <person name="Goker M."/>
            <person name="Woyke T."/>
            <person name="Bristow J."/>
            <person name="Eisen J."/>
            <person name="Markowitz V."/>
            <person name="Hugenholtz P."/>
            <person name="Kyrpides N."/>
            <person name="Klenk H."/>
        </authorList>
    </citation>
    <scope>NUCLEOTIDE SEQUENCE [LARGE SCALE GENOMIC DNA]</scope>
    <source>
        <strain evidence="3">ATCC BAA-671 / DSM 16294 / JCM 11897 / OK10</strain>
    </source>
</reference>
<evidence type="ECO:0008006" key="4">
    <source>
        <dbReference type="Google" id="ProtNLM"/>
    </source>
</evidence>
<dbReference type="AlphaFoldDB" id="E0UQN5"/>
<dbReference type="HOGENOM" id="CLU_050850_0_0_7"/>
<organism evidence="2 3">
    <name type="scientific">Sulfurimonas autotrophica (strain ATCC BAA-671 / DSM 16294 / JCM 11897 / OK10)</name>
    <dbReference type="NCBI Taxonomy" id="563040"/>
    <lineage>
        <taxon>Bacteria</taxon>
        <taxon>Pseudomonadati</taxon>
        <taxon>Campylobacterota</taxon>
        <taxon>Epsilonproteobacteria</taxon>
        <taxon>Campylobacterales</taxon>
        <taxon>Sulfurimonadaceae</taxon>
        <taxon>Sulfurimonas</taxon>
    </lineage>
</organism>
<protein>
    <recommendedName>
        <fullName evidence="4">Porin</fullName>
    </recommendedName>
</protein>
<gene>
    <name evidence="2" type="ordered locus">Saut_1863</name>
</gene>
<dbReference type="EMBL" id="CP002205">
    <property type="protein sequence ID" value="ADN09907.1"/>
    <property type="molecule type" value="Genomic_DNA"/>
</dbReference>
<evidence type="ECO:0000256" key="1">
    <source>
        <dbReference type="SAM" id="SignalP"/>
    </source>
</evidence>
<dbReference type="RefSeq" id="WP_013327660.1">
    <property type="nucleotide sequence ID" value="NC_014506.1"/>
</dbReference>
<dbReference type="OrthoDB" id="5289600at2"/>
<sequence>MKKIVLSALAALTLGSVAANAGATKLYQDANGQVFTKSAEGRTLIKTPTSVFSKADKLKFSGLTYLGYTYNDYDSTLADGSINSNKDTSEFEIRRAYFQLKAYLLDDSKSYYRITFDISKDVTGDEKVRAKYAYLFLNNVFANTGVEIGLAHRPWHDYEEHNAWYFRNISKILIEDKAHGPDLSNSADFGVMFKTRTQYFDADYGLFNGEGYHSASNGNGMSFEWRTTAHLMGVDGKDKQTKKTYWDASFFGQYNQGHKSVTVGTVTEQQDLIFGGLHTVYNQPSFLVAAQYVYSKDTSDIANNVSKQSGDGYSVNAEYRLGEEKEYRCFARYDSWTPKTKTTYNGVSAEREDRGYLIGAAWEMNKNVQWVANAIITDNEAGSAKEINNGTAYMLTAEVRF</sequence>
<evidence type="ECO:0000313" key="3">
    <source>
        <dbReference type="Proteomes" id="UP000007803"/>
    </source>
</evidence>